<feature type="domain" description="HTH luxR-type" evidence="4">
    <location>
        <begin position="208"/>
        <end position="273"/>
    </location>
</feature>
<dbReference type="GO" id="GO:0006355">
    <property type="term" value="P:regulation of DNA-templated transcription"/>
    <property type="evidence" value="ECO:0007669"/>
    <property type="project" value="InterPro"/>
</dbReference>
<dbReference type="PRINTS" id="PR00038">
    <property type="entry name" value="HTHLUXR"/>
</dbReference>
<dbReference type="KEGG" id="pvk:EPZ47_17375"/>
<dbReference type="CDD" id="cd06170">
    <property type="entry name" value="LuxR_C_like"/>
    <property type="match status" value="1"/>
</dbReference>
<dbReference type="SMART" id="SM00421">
    <property type="entry name" value="HTH_LUXR"/>
    <property type="match status" value="1"/>
</dbReference>
<dbReference type="Gene3D" id="3.30.450.80">
    <property type="entry name" value="Transcription factor LuxR-like, autoinducer-binding domain"/>
    <property type="match status" value="1"/>
</dbReference>
<dbReference type="InterPro" id="IPR000792">
    <property type="entry name" value="Tscrpt_reg_LuxR_C"/>
</dbReference>
<keyword evidence="3" id="KW-0804">Transcription</keyword>
<evidence type="ECO:0000256" key="1">
    <source>
        <dbReference type="ARBA" id="ARBA00023015"/>
    </source>
</evidence>
<dbReference type="PANTHER" id="PTHR44688:SF16">
    <property type="entry name" value="DNA-BINDING TRANSCRIPTIONAL ACTIVATOR DEVR_DOSR"/>
    <property type="match status" value="1"/>
</dbReference>
<evidence type="ECO:0000313" key="6">
    <source>
        <dbReference type="Proteomes" id="UP000296468"/>
    </source>
</evidence>
<keyword evidence="2" id="KW-0238">DNA-binding</keyword>
<proteinExistence type="predicted"/>
<evidence type="ECO:0000259" key="4">
    <source>
        <dbReference type="PROSITE" id="PS50043"/>
    </source>
</evidence>
<dbReference type="InterPro" id="IPR005143">
    <property type="entry name" value="TF_LuxR_autoind-bd_dom"/>
</dbReference>
<dbReference type="PROSITE" id="PS50043">
    <property type="entry name" value="HTH_LUXR_2"/>
    <property type="match status" value="1"/>
</dbReference>
<dbReference type="AlphaFoldDB" id="A0A4P7PI57"/>
<evidence type="ECO:0000256" key="2">
    <source>
        <dbReference type="ARBA" id="ARBA00023125"/>
    </source>
</evidence>
<accession>A0A4P7PI57</accession>
<dbReference type="InterPro" id="IPR036693">
    <property type="entry name" value="TF_LuxR_autoind-bd_dom_sf"/>
</dbReference>
<keyword evidence="1" id="KW-0805">Transcription regulation</keyword>
<reference evidence="5 6" key="1">
    <citation type="journal article" date="2019" name="Front. Microbiol.">
        <title>In silico and Genetic Analyses of Cyclic Lipopeptide Synthetic Gene Clusters in Pseudomonas sp. 11K1.</title>
        <authorList>
            <person name="Zhao H."/>
            <person name="Liu Y.P."/>
            <person name="Zhang L.Q."/>
        </authorList>
    </citation>
    <scope>NUCLEOTIDE SEQUENCE [LARGE SCALE GENOMIC DNA]</scope>
    <source>
        <strain evidence="5 6">11K1</strain>
    </source>
</reference>
<name>A0A4P7PI57_9PSED</name>
<dbReference type="Gene3D" id="1.10.10.10">
    <property type="entry name" value="Winged helix-like DNA-binding domain superfamily/Winged helix DNA-binding domain"/>
    <property type="match status" value="1"/>
</dbReference>
<evidence type="ECO:0000313" key="5">
    <source>
        <dbReference type="EMBL" id="QBZ90409.1"/>
    </source>
</evidence>
<gene>
    <name evidence="5" type="ORF">EPZ47_17375</name>
</gene>
<dbReference type="EMBL" id="CP035088">
    <property type="protein sequence ID" value="QBZ90409.1"/>
    <property type="molecule type" value="Genomic_DNA"/>
</dbReference>
<dbReference type="InterPro" id="IPR016032">
    <property type="entry name" value="Sig_transdc_resp-reg_C-effctor"/>
</dbReference>
<dbReference type="PANTHER" id="PTHR44688">
    <property type="entry name" value="DNA-BINDING TRANSCRIPTIONAL ACTIVATOR DEVR_DOSR"/>
    <property type="match status" value="1"/>
</dbReference>
<protein>
    <submittedName>
        <fullName evidence="5">LuxR family transcriptional regulator</fullName>
    </submittedName>
</protein>
<dbReference type="Pfam" id="PF03472">
    <property type="entry name" value="Autoind_bind"/>
    <property type="match status" value="1"/>
</dbReference>
<dbReference type="SUPFAM" id="SSF75516">
    <property type="entry name" value="Pheromone-binding domain of LuxR-like quorum-sensing transcription factors"/>
    <property type="match status" value="1"/>
</dbReference>
<dbReference type="SUPFAM" id="SSF46894">
    <property type="entry name" value="C-terminal effector domain of the bipartite response regulators"/>
    <property type="match status" value="1"/>
</dbReference>
<dbReference type="InterPro" id="IPR036388">
    <property type="entry name" value="WH-like_DNA-bd_sf"/>
</dbReference>
<sequence>MPSAMGCTSMRWHWPCRLSKGISLGYNKRWETASGNGDSMRTWLANLLAWTSSVKDEQDLVNGVQRVAWELDFEWFSFGVCTALPFSNPIMQMRCNFSSTWQRRYSDADFLLVDPSVQRARACTTPFLWQGELMRKMPQFWEEARAAGLRYGWACSRTNASRHQSMLTLARSGSTLDVTELNAKELKMRWLAETIAPVMERLLITPSHQAQHYRLTAREIEVLRWTADGKTQEEIAQILAISFDTVKFHVKNAVGKLGATNKTAAVVRAAVLGIIS</sequence>
<dbReference type="Pfam" id="PF00196">
    <property type="entry name" value="GerE"/>
    <property type="match status" value="1"/>
</dbReference>
<organism evidence="5 6">
    <name type="scientific">Pseudomonas viciae</name>
    <dbReference type="NCBI Taxonomy" id="2505979"/>
    <lineage>
        <taxon>Bacteria</taxon>
        <taxon>Pseudomonadati</taxon>
        <taxon>Pseudomonadota</taxon>
        <taxon>Gammaproteobacteria</taxon>
        <taxon>Pseudomonadales</taxon>
        <taxon>Pseudomonadaceae</taxon>
        <taxon>Pseudomonas</taxon>
    </lineage>
</organism>
<evidence type="ECO:0000256" key="3">
    <source>
        <dbReference type="ARBA" id="ARBA00023163"/>
    </source>
</evidence>
<dbReference type="Proteomes" id="UP000296468">
    <property type="component" value="Chromosome"/>
</dbReference>
<dbReference type="GO" id="GO:0003677">
    <property type="term" value="F:DNA binding"/>
    <property type="evidence" value="ECO:0007669"/>
    <property type="project" value="UniProtKB-KW"/>
</dbReference>